<dbReference type="Gene3D" id="1.10.10.10">
    <property type="entry name" value="Winged helix-like DNA-binding domain superfamily/Winged helix DNA-binding domain"/>
    <property type="match status" value="1"/>
</dbReference>
<keyword evidence="2" id="KW-0902">Two-component regulatory system</keyword>
<dbReference type="EMBL" id="JABELX010000020">
    <property type="protein sequence ID" value="NNH75340.1"/>
    <property type="molecule type" value="Genomic_DNA"/>
</dbReference>
<reference evidence="10 11" key="1">
    <citation type="submission" date="2020-05" db="EMBL/GenBank/DDBJ databases">
        <title>MicrobeNet Type strains.</title>
        <authorList>
            <person name="Nicholson A.C."/>
        </authorList>
    </citation>
    <scope>NUCLEOTIDE SEQUENCE [LARGE SCALE GENOMIC DNA]</scope>
    <source>
        <strain evidence="10 11">JCM 3224</strain>
    </source>
</reference>
<dbReference type="InterPro" id="IPR001867">
    <property type="entry name" value="OmpR/PhoB-type_DNA-bd"/>
</dbReference>
<dbReference type="SUPFAM" id="SSF52172">
    <property type="entry name" value="CheY-like"/>
    <property type="match status" value="1"/>
</dbReference>
<dbReference type="GO" id="GO:0006355">
    <property type="term" value="P:regulation of DNA-templated transcription"/>
    <property type="evidence" value="ECO:0007669"/>
    <property type="project" value="InterPro"/>
</dbReference>
<evidence type="ECO:0000259" key="8">
    <source>
        <dbReference type="PROSITE" id="PS50110"/>
    </source>
</evidence>
<dbReference type="FunFam" id="1.10.10.10:FF:000018">
    <property type="entry name" value="DNA-binding response regulator ResD"/>
    <property type="match status" value="1"/>
</dbReference>
<dbReference type="SMART" id="SM00862">
    <property type="entry name" value="Trans_reg_C"/>
    <property type="match status" value="1"/>
</dbReference>
<gene>
    <name evidence="10" type="ORF">HLB23_36750</name>
</gene>
<evidence type="ECO:0000259" key="9">
    <source>
        <dbReference type="PROSITE" id="PS51755"/>
    </source>
</evidence>
<dbReference type="PANTHER" id="PTHR48111:SF4">
    <property type="entry name" value="DNA-BINDING DUAL TRANSCRIPTIONAL REGULATOR OMPR"/>
    <property type="match status" value="1"/>
</dbReference>
<keyword evidence="3" id="KW-0805">Transcription regulation</keyword>
<dbReference type="PANTHER" id="PTHR48111">
    <property type="entry name" value="REGULATOR OF RPOS"/>
    <property type="match status" value="1"/>
</dbReference>
<evidence type="ECO:0000256" key="6">
    <source>
        <dbReference type="PROSITE-ProRule" id="PRU00169"/>
    </source>
</evidence>
<dbReference type="CDD" id="cd00383">
    <property type="entry name" value="trans_reg_C"/>
    <property type="match status" value="1"/>
</dbReference>
<feature type="domain" description="Response regulatory" evidence="8">
    <location>
        <begin position="4"/>
        <end position="119"/>
    </location>
</feature>
<evidence type="ECO:0000256" key="7">
    <source>
        <dbReference type="PROSITE-ProRule" id="PRU01091"/>
    </source>
</evidence>
<keyword evidence="5" id="KW-0804">Transcription</keyword>
<keyword evidence="11" id="KW-1185">Reference proteome</keyword>
<evidence type="ECO:0000256" key="5">
    <source>
        <dbReference type="ARBA" id="ARBA00023163"/>
    </source>
</evidence>
<feature type="modified residue" description="4-aspartylphosphate" evidence="6">
    <location>
        <position position="53"/>
    </location>
</feature>
<dbReference type="InterPro" id="IPR011006">
    <property type="entry name" value="CheY-like_superfamily"/>
</dbReference>
<proteinExistence type="predicted"/>
<feature type="DNA-binding region" description="OmpR/PhoB-type" evidence="7">
    <location>
        <begin position="130"/>
        <end position="224"/>
    </location>
</feature>
<dbReference type="AlphaFoldDB" id="A0A849CF13"/>
<evidence type="ECO:0000256" key="2">
    <source>
        <dbReference type="ARBA" id="ARBA00023012"/>
    </source>
</evidence>
<dbReference type="Gene3D" id="6.10.250.690">
    <property type="match status" value="1"/>
</dbReference>
<dbReference type="PROSITE" id="PS51755">
    <property type="entry name" value="OMPR_PHOB"/>
    <property type="match status" value="1"/>
</dbReference>
<keyword evidence="4 7" id="KW-0238">DNA-binding</keyword>
<dbReference type="GO" id="GO:0005829">
    <property type="term" value="C:cytosol"/>
    <property type="evidence" value="ECO:0007669"/>
    <property type="project" value="TreeGrafter"/>
</dbReference>
<dbReference type="InterPro" id="IPR036388">
    <property type="entry name" value="WH-like_DNA-bd_sf"/>
</dbReference>
<dbReference type="GO" id="GO:0032993">
    <property type="term" value="C:protein-DNA complex"/>
    <property type="evidence" value="ECO:0007669"/>
    <property type="project" value="TreeGrafter"/>
</dbReference>
<dbReference type="Gene3D" id="3.40.50.2300">
    <property type="match status" value="1"/>
</dbReference>
<dbReference type="SMART" id="SM00448">
    <property type="entry name" value="REC"/>
    <property type="match status" value="1"/>
</dbReference>
<dbReference type="Pfam" id="PF00072">
    <property type="entry name" value="Response_reg"/>
    <property type="match status" value="1"/>
</dbReference>
<dbReference type="CDD" id="cd17574">
    <property type="entry name" value="REC_OmpR"/>
    <property type="match status" value="1"/>
</dbReference>
<feature type="domain" description="OmpR/PhoB-type" evidence="9">
    <location>
        <begin position="130"/>
        <end position="224"/>
    </location>
</feature>
<dbReference type="Pfam" id="PF00486">
    <property type="entry name" value="Trans_reg_C"/>
    <property type="match status" value="1"/>
</dbReference>
<sequence length="243" mass="26907">MSTRILVADDDPVVREVVRRYLERDGMTVIETADGPATAEVLARDDIDLAVLDVMMPPPDGIELTRMVRSGPHPDTPIILLTALGEEDDRILGLRSGADDYVTKPFSPRELALRVASVLRRARAAPASAEEVVRSGEIELRRSARTVRIDGAAVDLTAREFDLLAFLLTNPHRVFSRNELLAEVWGWTFGDLSTVTVHIKRLRAKLGAAHRIDTVWGRGYAWERADSGELPRSSAAEEPHRAD</sequence>
<dbReference type="InterPro" id="IPR039420">
    <property type="entry name" value="WalR-like"/>
</dbReference>
<name>A0A849CF13_9NOCA</name>
<keyword evidence="1 6" id="KW-0597">Phosphoprotein</keyword>
<evidence type="ECO:0000313" key="11">
    <source>
        <dbReference type="Proteomes" id="UP000586827"/>
    </source>
</evidence>
<dbReference type="InterPro" id="IPR001789">
    <property type="entry name" value="Sig_transdc_resp-reg_receiver"/>
</dbReference>
<evidence type="ECO:0000256" key="1">
    <source>
        <dbReference type="ARBA" id="ARBA00022553"/>
    </source>
</evidence>
<dbReference type="GO" id="GO:0000156">
    <property type="term" value="F:phosphorelay response regulator activity"/>
    <property type="evidence" value="ECO:0007669"/>
    <property type="project" value="TreeGrafter"/>
</dbReference>
<dbReference type="GO" id="GO:0000976">
    <property type="term" value="F:transcription cis-regulatory region binding"/>
    <property type="evidence" value="ECO:0007669"/>
    <property type="project" value="TreeGrafter"/>
</dbReference>
<accession>A0A849CF13</accession>
<comment type="caution">
    <text evidence="10">The sequence shown here is derived from an EMBL/GenBank/DDBJ whole genome shotgun (WGS) entry which is preliminary data.</text>
</comment>
<dbReference type="PROSITE" id="PS50110">
    <property type="entry name" value="RESPONSE_REGULATORY"/>
    <property type="match status" value="1"/>
</dbReference>
<organism evidence="10 11">
    <name type="scientific">Nocardia uniformis</name>
    <dbReference type="NCBI Taxonomy" id="53432"/>
    <lineage>
        <taxon>Bacteria</taxon>
        <taxon>Bacillati</taxon>
        <taxon>Actinomycetota</taxon>
        <taxon>Actinomycetes</taxon>
        <taxon>Mycobacteriales</taxon>
        <taxon>Nocardiaceae</taxon>
        <taxon>Nocardia</taxon>
    </lineage>
</organism>
<evidence type="ECO:0000256" key="4">
    <source>
        <dbReference type="ARBA" id="ARBA00023125"/>
    </source>
</evidence>
<protein>
    <submittedName>
        <fullName evidence="10">Response regulator transcription factor</fullName>
    </submittedName>
</protein>
<evidence type="ECO:0000313" key="10">
    <source>
        <dbReference type="EMBL" id="NNH75340.1"/>
    </source>
</evidence>
<dbReference type="Proteomes" id="UP000586827">
    <property type="component" value="Unassembled WGS sequence"/>
</dbReference>
<evidence type="ECO:0000256" key="3">
    <source>
        <dbReference type="ARBA" id="ARBA00023015"/>
    </source>
</evidence>